<protein>
    <submittedName>
        <fullName evidence="3">Putative akap7 2'5' rna ligase-like domain protein</fullName>
    </submittedName>
</protein>
<feature type="domain" description="K Homology" evidence="2">
    <location>
        <begin position="61"/>
        <end position="129"/>
    </location>
</feature>
<dbReference type="CDD" id="cd22419">
    <property type="entry name" value="KH-I_ASCC1"/>
    <property type="match status" value="1"/>
</dbReference>
<dbReference type="InterPro" id="IPR009210">
    <property type="entry name" value="ASCC1"/>
</dbReference>
<keyword evidence="1" id="KW-0694">RNA-binding</keyword>
<proteinExistence type="predicted"/>
<accession>A0A1Q3F9B6</accession>
<dbReference type="PIRSF" id="PIRSF027019">
    <property type="entry name" value="Euk_LigT"/>
    <property type="match status" value="1"/>
</dbReference>
<reference evidence="3" key="1">
    <citation type="submission" date="2017-01" db="EMBL/GenBank/DDBJ databases">
        <title>A deep insight into the sialotranscriptome of adult male and female Cluex tarsalis mosquitoes.</title>
        <authorList>
            <person name="Ribeiro J.M."/>
            <person name="Moreira F."/>
            <person name="Bernard K.A."/>
            <person name="Calvo E."/>
        </authorList>
    </citation>
    <scope>NUCLEOTIDE SEQUENCE</scope>
    <source>
        <strain evidence="3">Kern County</strain>
        <tissue evidence="3">Salivary glands</tissue>
    </source>
</reference>
<name>A0A1Q3F9B6_CULTA</name>
<dbReference type="PANTHER" id="PTHR13360:SF1">
    <property type="entry name" value="ACTIVATING SIGNAL COINTEGRATOR 1 COMPLEX SUBUNIT 1"/>
    <property type="match status" value="1"/>
</dbReference>
<evidence type="ECO:0000313" key="3">
    <source>
        <dbReference type="EMBL" id="JAV24117.1"/>
    </source>
</evidence>
<evidence type="ECO:0000259" key="2">
    <source>
        <dbReference type="SMART" id="SM00322"/>
    </source>
</evidence>
<dbReference type="GO" id="GO:0003723">
    <property type="term" value="F:RNA binding"/>
    <property type="evidence" value="ECO:0007669"/>
    <property type="project" value="UniProtKB-UniRule"/>
</dbReference>
<dbReference type="SUPFAM" id="SSF55144">
    <property type="entry name" value="LigT-like"/>
    <property type="match status" value="1"/>
</dbReference>
<dbReference type="SUPFAM" id="SSF54791">
    <property type="entry name" value="Eukaryotic type KH-domain (KH-domain type I)"/>
    <property type="match status" value="1"/>
</dbReference>
<dbReference type="PANTHER" id="PTHR13360">
    <property type="entry name" value="ACTIVATING SIGNAL COINTEGRATOR 1 COMPLEX SUBUNIT 1"/>
    <property type="match status" value="1"/>
</dbReference>
<dbReference type="InterPro" id="IPR004088">
    <property type="entry name" value="KH_dom_type_1"/>
</dbReference>
<evidence type="ECO:0000256" key="1">
    <source>
        <dbReference type="PROSITE-ProRule" id="PRU00117"/>
    </source>
</evidence>
<keyword evidence="3" id="KW-0436">Ligase</keyword>
<dbReference type="InterPro" id="IPR004087">
    <property type="entry name" value="KH_dom"/>
</dbReference>
<dbReference type="Gene3D" id="3.90.1140.10">
    <property type="entry name" value="Cyclic phosphodiesterase"/>
    <property type="match status" value="1"/>
</dbReference>
<dbReference type="AlphaFoldDB" id="A0A1Q3F9B6"/>
<dbReference type="InterPro" id="IPR047538">
    <property type="entry name" value="KH-I_ASCC1"/>
</dbReference>
<dbReference type="PROSITE" id="PS50084">
    <property type="entry name" value="KH_TYPE_1"/>
    <property type="match status" value="1"/>
</dbReference>
<dbReference type="InterPro" id="IPR009097">
    <property type="entry name" value="Cyclic_Pdiesterase"/>
</dbReference>
<dbReference type="GO" id="GO:0016874">
    <property type="term" value="F:ligase activity"/>
    <property type="evidence" value="ECO:0007669"/>
    <property type="project" value="UniProtKB-KW"/>
</dbReference>
<dbReference type="Pfam" id="PF10469">
    <property type="entry name" value="AKAP7_NLS"/>
    <property type="match status" value="1"/>
</dbReference>
<dbReference type="GO" id="GO:0006307">
    <property type="term" value="P:DNA alkylation repair"/>
    <property type="evidence" value="ECO:0007669"/>
    <property type="project" value="InterPro"/>
</dbReference>
<sequence>MDVMSPQLMWIGTRCYRVNQVSEQRYEQQQSQEDTKPYVEEDIYEEDDRELDYDIQIVDGVKFQTSFHVPSAFFAMLIGAKGATRKRLEAETKTQIIVPKQGTDGDVIVKGPSRKGVTSCRQRIELIVLGARSKQQFTHFLSIPLNSDQIRSNYRKFRERVLTELPGVFQLDESLFQRVEKLHLTLCTLSLMDNEDRARAAQLLRDCQETIVRPILEENGPIEIRLAGLEYMNDDPHAVDVLYAKVESDVLQQVADQVMEYFVANGLMQRKYDRVKLHATLINSLFRGNGEIAGGDEERRGGRVTFDAVTILREFGHFEFGTQRVDEIHLSQRYSTACDGFYEATGLIKL</sequence>
<dbReference type="InterPro" id="IPR036612">
    <property type="entry name" value="KH_dom_type_1_sf"/>
</dbReference>
<dbReference type="GO" id="GO:0006355">
    <property type="term" value="P:regulation of DNA-templated transcription"/>
    <property type="evidence" value="ECO:0007669"/>
    <property type="project" value="TreeGrafter"/>
</dbReference>
<dbReference type="EMBL" id="GFDL01010928">
    <property type="protein sequence ID" value="JAV24117.1"/>
    <property type="molecule type" value="Transcribed_RNA"/>
</dbReference>
<dbReference type="Pfam" id="PF00013">
    <property type="entry name" value="KH_1"/>
    <property type="match status" value="1"/>
</dbReference>
<dbReference type="Gene3D" id="3.30.1370.10">
    <property type="entry name" value="K Homology domain, type 1"/>
    <property type="match status" value="1"/>
</dbReference>
<organism evidence="3">
    <name type="scientific">Culex tarsalis</name>
    <name type="common">Encephalitis mosquito</name>
    <dbReference type="NCBI Taxonomy" id="7177"/>
    <lineage>
        <taxon>Eukaryota</taxon>
        <taxon>Metazoa</taxon>
        <taxon>Ecdysozoa</taxon>
        <taxon>Arthropoda</taxon>
        <taxon>Hexapoda</taxon>
        <taxon>Insecta</taxon>
        <taxon>Pterygota</taxon>
        <taxon>Neoptera</taxon>
        <taxon>Endopterygota</taxon>
        <taxon>Diptera</taxon>
        <taxon>Nematocera</taxon>
        <taxon>Culicoidea</taxon>
        <taxon>Culicidae</taxon>
        <taxon>Culicinae</taxon>
        <taxon>Culicini</taxon>
        <taxon>Culex</taxon>
        <taxon>Culex</taxon>
    </lineage>
</organism>
<dbReference type="SMART" id="SM00322">
    <property type="entry name" value="KH"/>
    <property type="match status" value="1"/>
</dbReference>
<dbReference type="GO" id="GO:0005634">
    <property type="term" value="C:nucleus"/>
    <property type="evidence" value="ECO:0007669"/>
    <property type="project" value="TreeGrafter"/>
</dbReference>
<dbReference type="InterPro" id="IPR019510">
    <property type="entry name" value="AKAP7-like_phosphoesterase"/>
</dbReference>